<dbReference type="Proteomes" id="UP001624684">
    <property type="component" value="Unassembled WGS sequence"/>
</dbReference>
<feature type="transmembrane region" description="Helical" evidence="1">
    <location>
        <begin position="209"/>
        <end position="227"/>
    </location>
</feature>
<feature type="transmembrane region" description="Helical" evidence="1">
    <location>
        <begin position="267"/>
        <end position="285"/>
    </location>
</feature>
<comment type="caution">
    <text evidence="2">The sequence shown here is derived from an EMBL/GenBank/DDBJ whole genome shotgun (WGS) entry which is preliminary data.</text>
</comment>
<feature type="transmembrane region" description="Helical" evidence="1">
    <location>
        <begin position="151"/>
        <end position="168"/>
    </location>
</feature>
<sequence>MSFLVLAIVASVSVAIFLKLARKWHIQIAQAILVNYLTAIMLCFVLLKPSLTVGILEQGAWIFLALGVLLPSVFLIMSKAVDLVGIAKSDVAQRLSLFLPILASFTLFGESLTHAKGVGIILAFGAMIALTYKPINDEKNSQTKIGIKTTALILSGVWVGYGVIDVLFKQMSKLGGAFANTLTVSFILAFVLLFGYLFITKTRWQAKSLVSGVLLGVLNFANILFYIKAHQAFKDDPTLVFAGMNIGVICLGAVVGLFFFRERISKINGLGMMLGVLSVWCLFYLP</sequence>
<keyword evidence="3" id="KW-1185">Reference proteome</keyword>
<evidence type="ECO:0000313" key="3">
    <source>
        <dbReference type="Proteomes" id="UP001624684"/>
    </source>
</evidence>
<keyword evidence="1" id="KW-0812">Transmembrane</keyword>
<gene>
    <name evidence="2" type="ORF">ACJHVH_05765</name>
</gene>
<feature type="transmembrane region" description="Helical" evidence="1">
    <location>
        <begin position="97"/>
        <end position="130"/>
    </location>
</feature>
<organism evidence="2 3">
    <name type="scientific">Moraxella oculi</name>
    <dbReference type="NCBI Taxonomy" id="2940516"/>
    <lineage>
        <taxon>Bacteria</taxon>
        <taxon>Pseudomonadati</taxon>
        <taxon>Pseudomonadota</taxon>
        <taxon>Gammaproteobacteria</taxon>
        <taxon>Moraxellales</taxon>
        <taxon>Moraxellaceae</taxon>
        <taxon>Moraxella</taxon>
    </lineage>
</organism>
<evidence type="ECO:0000313" key="2">
    <source>
        <dbReference type="EMBL" id="MFL1732500.1"/>
    </source>
</evidence>
<reference evidence="2 3" key="1">
    <citation type="submission" date="2024-11" db="EMBL/GenBank/DDBJ databases">
        <title>First Report of Moraxella oculi in Brazil in an Infectious Bovine Keratoconjunctivitis Outbreak.</title>
        <authorList>
            <person name="Carvalho C.V."/>
            <person name="Domingues R."/>
            <person name="Coutinho C."/>
            <person name="Honorio N.T.B.S."/>
            <person name="Faza D.R.L.R."/>
            <person name="Carvalho W.A."/>
            <person name="Machado A.B.F."/>
            <person name="Martins M.F."/>
            <person name="Gaspar E.B."/>
        </authorList>
    </citation>
    <scope>NUCLEOTIDE SEQUENCE [LARGE SCALE GENOMIC DNA]</scope>
    <source>
        <strain evidence="2 3">2117LE</strain>
    </source>
</reference>
<dbReference type="SUPFAM" id="SSF103481">
    <property type="entry name" value="Multidrug resistance efflux transporter EmrE"/>
    <property type="match status" value="1"/>
</dbReference>
<feature type="transmembrane region" description="Helical" evidence="1">
    <location>
        <begin position="59"/>
        <end position="77"/>
    </location>
</feature>
<proteinExistence type="predicted"/>
<dbReference type="EMBL" id="JBJJXE010000007">
    <property type="protein sequence ID" value="MFL1732500.1"/>
    <property type="molecule type" value="Genomic_DNA"/>
</dbReference>
<accession>A0ABW8U7H8</accession>
<feature type="transmembrane region" description="Helical" evidence="1">
    <location>
        <begin position="25"/>
        <end position="47"/>
    </location>
</feature>
<keyword evidence="1" id="KW-0472">Membrane</keyword>
<evidence type="ECO:0000256" key="1">
    <source>
        <dbReference type="SAM" id="Phobius"/>
    </source>
</evidence>
<dbReference type="InterPro" id="IPR037185">
    <property type="entry name" value="EmrE-like"/>
</dbReference>
<keyword evidence="1" id="KW-1133">Transmembrane helix</keyword>
<feature type="transmembrane region" description="Helical" evidence="1">
    <location>
        <begin position="174"/>
        <end position="197"/>
    </location>
</feature>
<name>A0ABW8U7H8_9GAMM</name>
<feature type="transmembrane region" description="Helical" evidence="1">
    <location>
        <begin position="239"/>
        <end position="260"/>
    </location>
</feature>
<protein>
    <submittedName>
        <fullName evidence="2">EamA/RhaT family transporter</fullName>
    </submittedName>
</protein>
<dbReference type="RefSeq" id="WP_249099960.1">
    <property type="nucleotide sequence ID" value="NZ_JAMBAQ010000008.1"/>
</dbReference>